<protein>
    <submittedName>
        <fullName evidence="1">Uncharacterized protein</fullName>
    </submittedName>
</protein>
<reference evidence="2" key="1">
    <citation type="journal article" date="2022" name="Mol. Ecol. Resour.">
        <title>The genomes of chicory, endive, great burdock and yacon provide insights into Asteraceae palaeo-polyploidization history and plant inulin production.</title>
        <authorList>
            <person name="Fan W."/>
            <person name="Wang S."/>
            <person name="Wang H."/>
            <person name="Wang A."/>
            <person name="Jiang F."/>
            <person name="Liu H."/>
            <person name="Zhao H."/>
            <person name="Xu D."/>
            <person name="Zhang Y."/>
        </authorList>
    </citation>
    <scope>NUCLEOTIDE SEQUENCE [LARGE SCALE GENOMIC DNA]</scope>
    <source>
        <strain evidence="2">cv. Yunnan</strain>
    </source>
</reference>
<accession>A0ACB9FZH6</accession>
<name>A0ACB9FZH6_9ASTR</name>
<comment type="caution">
    <text evidence="1">The sequence shown here is derived from an EMBL/GenBank/DDBJ whole genome shotgun (WGS) entry which is preliminary data.</text>
</comment>
<dbReference type="EMBL" id="CM042032">
    <property type="protein sequence ID" value="KAI3776208.1"/>
    <property type="molecule type" value="Genomic_DNA"/>
</dbReference>
<proteinExistence type="predicted"/>
<organism evidence="1 2">
    <name type="scientific">Smallanthus sonchifolius</name>
    <dbReference type="NCBI Taxonomy" id="185202"/>
    <lineage>
        <taxon>Eukaryota</taxon>
        <taxon>Viridiplantae</taxon>
        <taxon>Streptophyta</taxon>
        <taxon>Embryophyta</taxon>
        <taxon>Tracheophyta</taxon>
        <taxon>Spermatophyta</taxon>
        <taxon>Magnoliopsida</taxon>
        <taxon>eudicotyledons</taxon>
        <taxon>Gunneridae</taxon>
        <taxon>Pentapetalae</taxon>
        <taxon>asterids</taxon>
        <taxon>campanulids</taxon>
        <taxon>Asterales</taxon>
        <taxon>Asteraceae</taxon>
        <taxon>Asteroideae</taxon>
        <taxon>Heliantheae alliance</taxon>
        <taxon>Millerieae</taxon>
        <taxon>Smallanthus</taxon>
    </lineage>
</organism>
<dbReference type="Proteomes" id="UP001056120">
    <property type="component" value="Linkage Group LG15"/>
</dbReference>
<evidence type="ECO:0000313" key="1">
    <source>
        <dbReference type="EMBL" id="KAI3776208.1"/>
    </source>
</evidence>
<evidence type="ECO:0000313" key="2">
    <source>
        <dbReference type="Proteomes" id="UP001056120"/>
    </source>
</evidence>
<reference evidence="1 2" key="2">
    <citation type="journal article" date="2022" name="Mol. Ecol. Resour.">
        <title>The genomes of chicory, endive, great burdock and yacon provide insights into Asteraceae paleo-polyploidization history and plant inulin production.</title>
        <authorList>
            <person name="Fan W."/>
            <person name="Wang S."/>
            <person name="Wang H."/>
            <person name="Wang A."/>
            <person name="Jiang F."/>
            <person name="Liu H."/>
            <person name="Zhao H."/>
            <person name="Xu D."/>
            <person name="Zhang Y."/>
        </authorList>
    </citation>
    <scope>NUCLEOTIDE SEQUENCE [LARGE SCALE GENOMIC DNA]</scope>
    <source>
        <strain evidence="2">cv. Yunnan</strain>
        <tissue evidence="1">Leaves</tissue>
    </source>
</reference>
<keyword evidence="2" id="KW-1185">Reference proteome</keyword>
<gene>
    <name evidence="1" type="ORF">L1987_45980</name>
</gene>
<sequence>MGQHSLIYSFKYTASPQSSTFSIHPRSFYLYTMSWRRSFLSSRTTSRSNSLKELRNLSKSPEIDIAEPNYCENGGGHWSNMLPELLGEIIKRVEAIDDSCAAYGTCCFPHYIRVCFTNSSKYPSYRSSPFNFWKRVENDFLLALTIFSIQYVLVNHEYWKYRVKHSLWKVTLKVLEFLKTCIVSISHSQKMGEIVVYLLLSDSSVHNALFLIVCITTPTLEVKSRMMGDASYKGTIDCFVKTLKNDGPFAFYKGFIPNFGRLGSWNVIMFLTLEQDNDERT</sequence>